<dbReference type="PANTHER" id="PTHR18964">
    <property type="entry name" value="ROK (REPRESSOR, ORF, KINASE) FAMILY"/>
    <property type="match status" value="1"/>
</dbReference>
<organism evidence="2 3">
    <name type="scientific">Martelella mediterranea</name>
    <dbReference type="NCBI Taxonomy" id="293089"/>
    <lineage>
        <taxon>Bacteria</taxon>
        <taxon>Pseudomonadati</taxon>
        <taxon>Pseudomonadota</taxon>
        <taxon>Alphaproteobacteria</taxon>
        <taxon>Hyphomicrobiales</taxon>
        <taxon>Aurantimonadaceae</taxon>
        <taxon>Martelella</taxon>
    </lineage>
</organism>
<reference evidence="2 3" key="1">
    <citation type="submission" date="2019-03" db="EMBL/GenBank/DDBJ databases">
        <title>Freshwater and sediment microbial communities from various areas in North America, analyzing microbe dynamics in response to fracking.</title>
        <authorList>
            <person name="Lamendella R."/>
        </authorList>
    </citation>
    <scope>NUCLEOTIDE SEQUENCE [LARGE SCALE GENOMIC DNA]</scope>
    <source>
        <strain evidence="2 3">175.2</strain>
    </source>
</reference>
<comment type="caution">
    <text evidence="2">The sequence shown here is derived from an EMBL/GenBank/DDBJ whole genome shotgun (WGS) entry which is preliminary data.</text>
</comment>
<sequence>MPTQAPPPILRQISTRAVMKVLLEQGPTSRAELAKATGFSKQTTSEVIRTLEESGYVRMKGIDSGKVGSPAVIYEVADEAGYALGIDAGASTIRAALVTLSSKIAGELTLPSDPRGGRELVAQLGAVKRRLLAETGIAPSALNVVSLAMPGSVDPGTGAISHAYAVPEFDRFDVFKELQETFQCPLLMENDINAAAVGEYWNGDAKGAESLAFLSIGTGIGIGMLINGQLWRGATGAAGEIAYLPIGSDPSSPLCPERGALELAIGAPAIIHRYRMMGGGENVSMKAIFDRCAAGERAAVATVEESARIASLAVLSVLALFDPAEIVIGGNIGRRPEMSQRIIRFLPQFTHRKIKLSVSSLGARATMMGAVALGLNHMHDSLFNLQSLPASLGLPGGREPSVDFHDRKASNKG</sequence>
<dbReference type="InterPro" id="IPR043129">
    <property type="entry name" value="ATPase_NBD"/>
</dbReference>
<dbReference type="Proteomes" id="UP000295097">
    <property type="component" value="Unassembled WGS sequence"/>
</dbReference>
<keyword evidence="3" id="KW-1185">Reference proteome</keyword>
<dbReference type="Pfam" id="PF13412">
    <property type="entry name" value="HTH_24"/>
    <property type="match status" value="1"/>
</dbReference>
<gene>
    <name evidence="2" type="ORF">EDC90_104416</name>
</gene>
<dbReference type="InterPro" id="IPR000600">
    <property type="entry name" value="ROK"/>
</dbReference>
<dbReference type="SUPFAM" id="SSF46785">
    <property type="entry name" value="Winged helix' DNA-binding domain"/>
    <property type="match status" value="1"/>
</dbReference>
<proteinExistence type="inferred from homology"/>
<name>A0A4R3NL02_9HYPH</name>
<dbReference type="EMBL" id="SMAR01000044">
    <property type="protein sequence ID" value="TCT30844.1"/>
    <property type="molecule type" value="Genomic_DNA"/>
</dbReference>
<comment type="similarity">
    <text evidence="1">Belongs to the ROK (NagC/XylR) family.</text>
</comment>
<dbReference type="SUPFAM" id="SSF53067">
    <property type="entry name" value="Actin-like ATPase domain"/>
    <property type="match status" value="1"/>
</dbReference>
<evidence type="ECO:0000313" key="2">
    <source>
        <dbReference type="EMBL" id="TCT30844.1"/>
    </source>
</evidence>
<dbReference type="RefSeq" id="WP_132313994.1">
    <property type="nucleotide sequence ID" value="NZ_SMAR01000044.1"/>
</dbReference>
<accession>A0A4R3NL02</accession>
<evidence type="ECO:0000256" key="1">
    <source>
        <dbReference type="ARBA" id="ARBA00006479"/>
    </source>
</evidence>
<dbReference type="InterPro" id="IPR036388">
    <property type="entry name" value="WH-like_DNA-bd_sf"/>
</dbReference>
<dbReference type="GO" id="GO:0016301">
    <property type="term" value="F:kinase activity"/>
    <property type="evidence" value="ECO:0007669"/>
    <property type="project" value="UniProtKB-KW"/>
</dbReference>
<keyword evidence="2" id="KW-0808">Transferase</keyword>
<dbReference type="AlphaFoldDB" id="A0A4R3NL02"/>
<evidence type="ECO:0000313" key="3">
    <source>
        <dbReference type="Proteomes" id="UP000295097"/>
    </source>
</evidence>
<dbReference type="OrthoDB" id="37575at2"/>
<keyword evidence="2" id="KW-0418">Kinase</keyword>
<dbReference type="Pfam" id="PF00480">
    <property type="entry name" value="ROK"/>
    <property type="match status" value="1"/>
</dbReference>
<dbReference type="Gene3D" id="1.10.10.10">
    <property type="entry name" value="Winged helix-like DNA-binding domain superfamily/Winged helix DNA-binding domain"/>
    <property type="match status" value="1"/>
</dbReference>
<dbReference type="PANTHER" id="PTHR18964:SF149">
    <property type="entry name" value="BIFUNCTIONAL UDP-N-ACETYLGLUCOSAMINE 2-EPIMERASE_N-ACETYLMANNOSAMINE KINASE"/>
    <property type="match status" value="1"/>
</dbReference>
<dbReference type="Gene3D" id="3.30.420.40">
    <property type="match status" value="2"/>
</dbReference>
<protein>
    <submittedName>
        <fullName evidence="2">Putative NBD/HSP70 family sugar kinase</fullName>
    </submittedName>
</protein>
<dbReference type="InterPro" id="IPR036390">
    <property type="entry name" value="WH_DNA-bd_sf"/>
</dbReference>